<keyword evidence="7" id="KW-1185">Reference proteome</keyword>
<dbReference type="GO" id="GO:0008270">
    <property type="term" value="F:zinc ion binding"/>
    <property type="evidence" value="ECO:0007669"/>
    <property type="project" value="UniProtKB-KW"/>
</dbReference>
<proteinExistence type="predicted"/>
<feature type="domain" description="RING-type" evidence="5">
    <location>
        <begin position="137"/>
        <end position="182"/>
    </location>
</feature>
<gene>
    <name evidence="6" type="ORF">Taro_042782</name>
</gene>
<dbReference type="PROSITE" id="PS50089">
    <property type="entry name" value="ZF_RING_2"/>
    <property type="match status" value="1"/>
</dbReference>
<dbReference type="PANTHER" id="PTHR16079:SF4">
    <property type="entry name" value="E3 UBIQUITIN-PROTEIN LIGASE CHFR"/>
    <property type="match status" value="1"/>
</dbReference>
<protein>
    <recommendedName>
        <fullName evidence="5">RING-type domain-containing protein</fullName>
    </recommendedName>
</protein>
<dbReference type="InterPro" id="IPR013083">
    <property type="entry name" value="Znf_RING/FYVE/PHD"/>
</dbReference>
<keyword evidence="2 4" id="KW-0863">Zinc-finger</keyword>
<dbReference type="SUPFAM" id="SSF57850">
    <property type="entry name" value="RING/U-box"/>
    <property type="match status" value="1"/>
</dbReference>
<dbReference type="GO" id="GO:0006511">
    <property type="term" value="P:ubiquitin-dependent protein catabolic process"/>
    <property type="evidence" value="ECO:0007669"/>
    <property type="project" value="TreeGrafter"/>
</dbReference>
<evidence type="ECO:0000256" key="3">
    <source>
        <dbReference type="ARBA" id="ARBA00022833"/>
    </source>
</evidence>
<keyword evidence="1" id="KW-0479">Metal-binding</keyword>
<dbReference type="InterPro" id="IPR052256">
    <property type="entry name" value="E3_ubiquitin-ligase_CHFR"/>
</dbReference>
<dbReference type="Gene3D" id="3.30.40.10">
    <property type="entry name" value="Zinc/RING finger domain, C3HC4 (zinc finger)"/>
    <property type="match status" value="1"/>
</dbReference>
<organism evidence="6 7">
    <name type="scientific">Colocasia esculenta</name>
    <name type="common">Wild taro</name>
    <name type="synonym">Arum esculentum</name>
    <dbReference type="NCBI Taxonomy" id="4460"/>
    <lineage>
        <taxon>Eukaryota</taxon>
        <taxon>Viridiplantae</taxon>
        <taxon>Streptophyta</taxon>
        <taxon>Embryophyta</taxon>
        <taxon>Tracheophyta</taxon>
        <taxon>Spermatophyta</taxon>
        <taxon>Magnoliopsida</taxon>
        <taxon>Liliopsida</taxon>
        <taxon>Araceae</taxon>
        <taxon>Aroideae</taxon>
        <taxon>Colocasieae</taxon>
        <taxon>Colocasia</taxon>
    </lineage>
</organism>
<evidence type="ECO:0000313" key="7">
    <source>
        <dbReference type="Proteomes" id="UP000652761"/>
    </source>
</evidence>
<evidence type="ECO:0000256" key="2">
    <source>
        <dbReference type="ARBA" id="ARBA00022771"/>
    </source>
</evidence>
<comment type="caution">
    <text evidence="6">The sequence shown here is derived from an EMBL/GenBank/DDBJ whole genome shotgun (WGS) entry which is preliminary data.</text>
</comment>
<dbReference type="Proteomes" id="UP000652761">
    <property type="component" value="Unassembled WGS sequence"/>
</dbReference>
<name>A0A843WXD9_COLES</name>
<dbReference type="GO" id="GO:0016567">
    <property type="term" value="P:protein ubiquitination"/>
    <property type="evidence" value="ECO:0007669"/>
    <property type="project" value="TreeGrafter"/>
</dbReference>
<dbReference type="PANTHER" id="PTHR16079">
    <property type="entry name" value="UBIQUITIN LIGASE PROTEIN CHFR"/>
    <property type="match status" value="1"/>
</dbReference>
<evidence type="ECO:0000313" key="6">
    <source>
        <dbReference type="EMBL" id="MQM09901.1"/>
    </source>
</evidence>
<dbReference type="OrthoDB" id="1305878at2759"/>
<dbReference type="GO" id="GO:0005634">
    <property type="term" value="C:nucleus"/>
    <property type="evidence" value="ECO:0007669"/>
    <property type="project" value="TreeGrafter"/>
</dbReference>
<dbReference type="InterPro" id="IPR001841">
    <property type="entry name" value="Znf_RING"/>
</dbReference>
<evidence type="ECO:0000256" key="1">
    <source>
        <dbReference type="ARBA" id="ARBA00022723"/>
    </source>
</evidence>
<dbReference type="AlphaFoldDB" id="A0A843WXD9"/>
<evidence type="ECO:0000256" key="4">
    <source>
        <dbReference type="PROSITE-ProRule" id="PRU00175"/>
    </source>
</evidence>
<reference evidence="6" key="1">
    <citation type="submission" date="2017-07" db="EMBL/GenBank/DDBJ databases">
        <title>Taro Niue Genome Assembly and Annotation.</title>
        <authorList>
            <person name="Atibalentja N."/>
            <person name="Keating K."/>
            <person name="Fields C.J."/>
        </authorList>
    </citation>
    <scope>NUCLEOTIDE SEQUENCE</scope>
    <source>
        <strain evidence="6">Niue_2</strain>
        <tissue evidence="6">Leaf</tissue>
    </source>
</reference>
<evidence type="ECO:0000259" key="5">
    <source>
        <dbReference type="PROSITE" id="PS50089"/>
    </source>
</evidence>
<sequence length="228" mass="25188">MEIGECSVAKGDDGGVWAKLVPADPQYSVIDIKSEETAICSAETSSSEVKQNWCVITKAPHPGAATIKNVSKGTILVDEAAVEVGEIMDIKCGSEIISGPYRKGHLVYTFKSTSTQNQDMNVMEGLMIPLDLENAKCSICLNIWHDVVTIAPCLHNFCNGCFSEWLRRSEKKFESVLCPQCRATVHCVGRNHFLHNIEEVKSFLPPSSFYIVFNSVDCPLEGYYCLLD</sequence>
<dbReference type="InterPro" id="IPR018957">
    <property type="entry name" value="Znf_C3HC4_RING-type"/>
</dbReference>
<dbReference type="Pfam" id="PF00097">
    <property type="entry name" value="zf-C3HC4"/>
    <property type="match status" value="1"/>
</dbReference>
<keyword evidence="3" id="KW-0862">Zinc</keyword>
<accession>A0A843WXD9</accession>
<dbReference type="EMBL" id="NMUH01004506">
    <property type="protein sequence ID" value="MQM09901.1"/>
    <property type="molecule type" value="Genomic_DNA"/>
</dbReference>
<dbReference type="GO" id="GO:0004842">
    <property type="term" value="F:ubiquitin-protein transferase activity"/>
    <property type="evidence" value="ECO:0007669"/>
    <property type="project" value="TreeGrafter"/>
</dbReference>
<dbReference type="SMART" id="SM00184">
    <property type="entry name" value="RING"/>
    <property type="match status" value="1"/>
</dbReference>